<keyword evidence="2" id="KW-1185">Reference proteome</keyword>
<accession>A0ABP6CB78</accession>
<organism evidence="1 2">
    <name type="scientific">Actinomadura fulvescens</name>
    <dbReference type="NCBI Taxonomy" id="46160"/>
    <lineage>
        <taxon>Bacteria</taxon>
        <taxon>Bacillati</taxon>
        <taxon>Actinomycetota</taxon>
        <taxon>Actinomycetes</taxon>
        <taxon>Streptosporangiales</taxon>
        <taxon>Thermomonosporaceae</taxon>
        <taxon>Actinomadura</taxon>
    </lineage>
</organism>
<gene>
    <name evidence="1" type="ORF">GCM10010411_52950</name>
</gene>
<reference evidence="2" key="1">
    <citation type="journal article" date="2019" name="Int. J. Syst. Evol. Microbiol.">
        <title>The Global Catalogue of Microorganisms (GCM) 10K type strain sequencing project: providing services to taxonomists for standard genome sequencing and annotation.</title>
        <authorList>
            <consortium name="The Broad Institute Genomics Platform"/>
            <consortium name="The Broad Institute Genome Sequencing Center for Infectious Disease"/>
            <person name="Wu L."/>
            <person name="Ma J."/>
        </authorList>
    </citation>
    <scope>NUCLEOTIDE SEQUENCE [LARGE SCALE GENOMIC DNA]</scope>
    <source>
        <strain evidence="2">JCM 6833</strain>
    </source>
</reference>
<dbReference type="Proteomes" id="UP001501509">
    <property type="component" value="Unassembled WGS sequence"/>
</dbReference>
<evidence type="ECO:0000313" key="2">
    <source>
        <dbReference type="Proteomes" id="UP001501509"/>
    </source>
</evidence>
<comment type="caution">
    <text evidence="1">The sequence shown here is derived from an EMBL/GenBank/DDBJ whole genome shotgun (WGS) entry which is preliminary data.</text>
</comment>
<evidence type="ECO:0000313" key="1">
    <source>
        <dbReference type="EMBL" id="GAA2611810.1"/>
    </source>
</evidence>
<dbReference type="EMBL" id="BAAATD010000007">
    <property type="protein sequence ID" value="GAA2611810.1"/>
    <property type="molecule type" value="Genomic_DNA"/>
</dbReference>
<protein>
    <submittedName>
        <fullName evidence="1">Uncharacterized protein</fullName>
    </submittedName>
</protein>
<name>A0ABP6CB78_9ACTN</name>
<dbReference type="RefSeq" id="WP_344545091.1">
    <property type="nucleotide sequence ID" value="NZ_BAAATD010000007.1"/>
</dbReference>
<sequence>MPRWAFLGTSCLKGNPYPPASKDGHGRVRNLWGKASHGWRHVSFATANLFRTGKFKITNRCTGPSGWIYGLDLQARRWGWVKSSALRGNPCHK</sequence>
<proteinExistence type="predicted"/>